<accession>A0A7J6HC86</accession>
<dbReference type="Pfam" id="PF00954">
    <property type="entry name" value="S_locus_glycop"/>
    <property type="match status" value="1"/>
</dbReference>
<dbReference type="AlphaFoldDB" id="A0A7J6HC86"/>
<dbReference type="GO" id="GO:0004674">
    <property type="term" value="F:protein serine/threonine kinase activity"/>
    <property type="evidence" value="ECO:0007669"/>
    <property type="project" value="InterPro"/>
</dbReference>
<dbReference type="SMART" id="SM00108">
    <property type="entry name" value="B_lectin"/>
    <property type="match status" value="1"/>
</dbReference>
<dbReference type="FunFam" id="2.90.10.10:FF:000004">
    <property type="entry name" value="G-type lectin S-receptor-like serine/threonine-protein kinase"/>
    <property type="match status" value="1"/>
</dbReference>
<keyword evidence="8" id="KW-0675">Receptor</keyword>
<dbReference type="Pfam" id="PF01453">
    <property type="entry name" value="B_lectin"/>
    <property type="match status" value="1"/>
</dbReference>
<dbReference type="CDD" id="cd01098">
    <property type="entry name" value="PAN_AP_plant"/>
    <property type="match status" value="1"/>
</dbReference>
<evidence type="ECO:0000256" key="8">
    <source>
        <dbReference type="ARBA" id="ARBA00023170"/>
    </source>
</evidence>
<feature type="transmembrane region" description="Helical" evidence="10">
    <location>
        <begin position="436"/>
        <end position="461"/>
    </location>
</feature>
<dbReference type="GO" id="GO:0048544">
    <property type="term" value="P:recognition of pollen"/>
    <property type="evidence" value="ECO:0007669"/>
    <property type="project" value="InterPro"/>
</dbReference>
<evidence type="ECO:0000313" key="14">
    <source>
        <dbReference type="EMBL" id="KAF4392705.1"/>
    </source>
</evidence>
<feature type="domain" description="Apple" evidence="13">
    <location>
        <begin position="339"/>
        <end position="420"/>
    </location>
</feature>
<evidence type="ECO:0000313" key="15">
    <source>
        <dbReference type="Proteomes" id="UP000583929"/>
    </source>
</evidence>
<keyword evidence="4 11" id="KW-0732">Signal</keyword>
<dbReference type="SUPFAM" id="SSF51110">
    <property type="entry name" value="alpha-D-mannose-specific plant lectins"/>
    <property type="match status" value="1"/>
</dbReference>
<dbReference type="Gene3D" id="2.90.10.10">
    <property type="entry name" value="Bulb-type lectin domain"/>
    <property type="match status" value="1"/>
</dbReference>
<evidence type="ECO:0000259" key="13">
    <source>
        <dbReference type="PROSITE" id="PS50948"/>
    </source>
</evidence>
<keyword evidence="5 10" id="KW-1133">Transmembrane helix</keyword>
<dbReference type="CDD" id="cd00054">
    <property type="entry name" value="EGF_CA"/>
    <property type="match status" value="1"/>
</dbReference>
<dbReference type="FunFam" id="3.50.4.10:FF:000002">
    <property type="entry name" value="G-type lectin S-receptor-like serine/threonine-protein kinase"/>
    <property type="match status" value="1"/>
</dbReference>
<keyword evidence="2" id="KW-0597">Phosphoprotein</keyword>
<comment type="subcellular location">
    <subcellularLocation>
        <location evidence="1">Membrane</location>
        <topology evidence="1">Single-pass membrane protein</topology>
    </subcellularLocation>
</comment>
<evidence type="ECO:0000256" key="1">
    <source>
        <dbReference type="ARBA" id="ARBA00004167"/>
    </source>
</evidence>
<evidence type="ECO:0000256" key="11">
    <source>
        <dbReference type="SAM" id="SignalP"/>
    </source>
</evidence>
<evidence type="ECO:0000256" key="10">
    <source>
        <dbReference type="SAM" id="Phobius"/>
    </source>
</evidence>
<feature type="chain" id="PRO_5029589186" evidence="11">
    <location>
        <begin position="24"/>
        <end position="600"/>
    </location>
</feature>
<dbReference type="PROSITE" id="PS50927">
    <property type="entry name" value="BULB_LECTIN"/>
    <property type="match status" value="1"/>
</dbReference>
<feature type="signal peptide" evidence="11">
    <location>
        <begin position="1"/>
        <end position="23"/>
    </location>
</feature>
<evidence type="ECO:0000256" key="4">
    <source>
        <dbReference type="ARBA" id="ARBA00022729"/>
    </source>
</evidence>
<dbReference type="Gene3D" id="3.50.4.10">
    <property type="entry name" value="Hepatocyte Growth Factor"/>
    <property type="match status" value="1"/>
</dbReference>
<feature type="domain" description="Bulb-type lectin" evidence="12">
    <location>
        <begin position="24"/>
        <end position="145"/>
    </location>
</feature>
<reference evidence="14 15" key="1">
    <citation type="journal article" date="2020" name="bioRxiv">
        <title>Sequence and annotation of 42 cannabis genomes reveals extensive copy number variation in cannabinoid synthesis and pathogen resistance genes.</title>
        <authorList>
            <person name="Mckernan K.J."/>
            <person name="Helbert Y."/>
            <person name="Kane L.T."/>
            <person name="Ebling H."/>
            <person name="Zhang L."/>
            <person name="Liu B."/>
            <person name="Eaton Z."/>
            <person name="Mclaughlin S."/>
            <person name="Kingan S."/>
            <person name="Baybayan P."/>
            <person name="Concepcion G."/>
            <person name="Jordan M."/>
            <person name="Riva A."/>
            <person name="Barbazuk W."/>
            <person name="Harkins T."/>
        </authorList>
    </citation>
    <scope>NUCLEOTIDE SEQUENCE [LARGE SCALE GENOMIC DNA]</scope>
    <source>
        <strain evidence="15">cv. Jamaican Lion 4</strain>
        <tissue evidence="14">Leaf</tissue>
    </source>
</reference>
<dbReference type="Pfam" id="PF11883">
    <property type="entry name" value="DUF3403"/>
    <property type="match status" value="1"/>
</dbReference>
<keyword evidence="7" id="KW-1015">Disulfide bond</keyword>
<dbReference type="InterPro" id="IPR021820">
    <property type="entry name" value="S-locus_recpt_kinase_C"/>
</dbReference>
<evidence type="ECO:0000259" key="12">
    <source>
        <dbReference type="PROSITE" id="PS50927"/>
    </source>
</evidence>
<name>A0A7J6HC86_CANSA</name>
<evidence type="ECO:0000256" key="5">
    <source>
        <dbReference type="ARBA" id="ARBA00022989"/>
    </source>
</evidence>
<evidence type="ECO:0000256" key="2">
    <source>
        <dbReference type="ARBA" id="ARBA00022553"/>
    </source>
</evidence>
<keyword evidence="9" id="KW-0325">Glycoprotein</keyword>
<evidence type="ECO:0000256" key="3">
    <source>
        <dbReference type="ARBA" id="ARBA00022692"/>
    </source>
</evidence>
<dbReference type="SMART" id="SM00473">
    <property type="entry name" value="PAN_AP"/>
    <property type="match status" value="1"/>
</dbReference>
<protein>
    <submittedName>
        <fullName evidence="14">Uncharacterized protein</fullName>
    </submittedName>
</protein>
<comment type="caution">
    <text evidence="14">The sequence shown here is derived from an EMBL/GenBank/DDBJ whole genome shotgun (WGS) entry which is preliminary data.</text>
</comment>
<proteinExistence type="predicted"/>
<evidence type="ECO:0000256" key="9">
    <source>
        <dbReference type="ARBA" id="ARBA00023180"/>
    </source>
</evidence>
<dbReference type="PANTHER" id="PTHR32444:SF98">
    <property type="entry name" value="RECEPTOR-LIKE SERINE_THREONINE-PROTEIN KINASE"/>
    <property type="match status" value="1"/>
</dbReference>
<dbReference type="EMBL" id="JAATIQ010000051">
    <property type="protein sequence ID" value="KAF4392705.1"/>
    <property type="molecule type" value="Genomic_DNA"/>
</dbReference>
<gene>
    <name evidence="14" type="ORF">G4B88_029444</name>
</gene>
<evidence type="ECO:0000256" key="6">
    <source>
        <dbReference type="ARBA" id="ARBA00023136"/>
    </source>
</evidence>
<keyword evidence="6 10" id="KW-0472">Membrane</keyword>
<dbReference type="InterPro" id="IPR036426">
    <property type="entry name" value="Bulb-type_lectin_dom_sf"/>
</dbReference>
<keyword evidence="3 10" id="KW-0812">Transmembrane</keyword>
<keyword evidence="15" id="KW-1185">Reference proteome</keyword>
<dbReference type="InterPro" id="IPR001480">
    <property type="entry name" value="Bulb-type_lectin_dom"/>
</dbReference>
<dbReference type="InterPro" id="IPR000858">
    <property type="entry name" value="S_locus_glycoprot_dom"/>
</dbReference>
<dbReference type="CDD" id="cd00028">
    <property type="entry name" value="B_lectin"/>
    <property type="match status" value="1"/>
</dbReference>
<evidence type="ECO:0000256" key="7">
    <source>
        <dbReference type="ARBA" id="ARBA00023157"/>
    </source>
</evidence>
<dbReference type="Proteomes" id="UP000583929">
    <property type="component" value="Unassembled WGS sequence"/>
</dbReference>
<dbReference type="PANTHER" id="PTHR32444">
    <property type="entry name" value="BULB-TYPE LECTIN DOMAIN-CONTAINING PROTEIN"/>
    <property type="match status" value="1"/>
</dbReference>
<dbReference type="GO" id="GO:0016020">
    <property type="term" value="C:membrane"/>
    <property type="evidence" value="ECO:0007669"/>
    <property type="project" value="UniProtKB-SubCell"/>
</dbReference>
<dbReference type="InterPro" id="IPR003609">
    <property type="entry name" value="Pan_app"/>
</dbReference>
<dbReference type="PROSITE" id="PS50948">
    <property type="entry name" value="PAN"/>
    <property type="match status" value="1"/>
</dbReference>
<sequence length="600" mass="67590">MESIAMLVLVCFLLSSIFQITNGADKITATQSIKEGSSIVSAGGSFELGFFSPKNSKNRYLGIWYKKIASGTVVWVANKDTPLNDSSGIFQLSGNGILSLLYDGNKTVWSSNSTKQGTNPVAQLLDTGNFVVRNDDEKKVGKYIWQSFDYPGNTLLPGMKYGISMVTGINRGLTSWKSDNDPSDGEFTNILDPNGVPQFYLRKGSVIRFRSGPWNGLRFSGMPNLKPNPIYTYDFVCNEKEIYYTYKLISNSVVSRLVLDLNGHLQRFTWIDRTKGWNFYLSAQMDDCDRYATCGPYGTCNINNSPACGCLEGFVPKSKEDYNSGDWSHGCERKTSLGCIEGEGFRKYSSIKLPDTVFSWYNMTMDLKECEQKCLKNCSCTAYANMDIRNGGSGCILWFKELIDIRQYADSGQDIYIRMASSDLEEYRSSKGKTEIMYIALPVVALVVALIGLSILWYYLLKKRQTPELKRDETDGSKNPIDHARHSLRLTIAAFHNAWILYKEGKSLELVIDRLHEESCNIPQVLRSIQVALLCVQNNPQDRPNMSYVVLMLSSDIPLEEPKEPGFFTNRDLIDSDSMSTIREKSTTLNRLTITMLEAR</sequence>
<organism evidence="14 15">
    <name type="scientific">Cannabis sativa</name>
    <name type="common">Hemp</name>
    <name type="synonym">Marijuana</name>
    <dbReference type="NCBI Taxonomy" id="3483"/>
    <lineage>
        <taxon>Eukaryota</taxon>
        <taxon>Viridiplantae</taxon>
        <taxon>Streptophyta</taxon>
        <taxon>Embryophyta</taxon>
        <taxon>Tracheophyta</taxon>
        <taxon>Spermatophyta</taxon>
        <taxon>Magnoliopsida</taxon>
        <taxon>eudicotyledons</taxon>
        <taxon>Gunneridae</taxon>
        <taxon>Pentapetalae</taxon>
        <taxon>rosids</taxon>
        <taxon>fabids</taxon>
        <taxon>Rosales</taxon>
        <taxon>Cannabaceae</taxon>
        <taxon>Cannabis</taxon>
    </lineage>
</organism>
<dbReference type="Pfam" id="PF08276">
    <property type="entry name" value="PAN_2"/>
    <property type="match status" value="1"/>
</dbReference>